<dbReference type="PANTHER" id="PTHR30273:SF2">
    <property type="entry name" value="PROTEIN FECR"/>
    <property type="match status" value="1"/>
</dbReference>
<keyword evidence="1" id="KW-1133">Transmembrane helix</keyword>
<proteinExistence type="predicted"/>
<dbReference type="PIRSF" id="PIRSF018266">
    <property type="entry name" value="FecR"/>
    <property type="match status" value="1"/>
</dbReference>
<dbReference type="Proteomes" id="UP000057981">
    <property type="component" value="Chromosome"/>
</dbReference>
<dbReference type="AlphaFoldDB" id="A0A0P0CJ11"/>
<evidence type="ECO:0000259" key="3">
    <source>
        <dbReference type="Pfam" id="PF16344"/>
    </source>
</evidence>
<organism evidence="4 5">
    <name type="scientific">Pseudalgibacter alginicilyticus</name>
    <dbReference type="NCBI Taxonomy" id="1736674"/>
    <lineage>
        <taxon>Bacteria</taxon>
        <taxon>Pseudomonadati</taxon>
        <taxon>Bacteroidota</taxon>
        <taxon>Flavobacteriia</taxon>
        <taxon>Flavobacteriales</taxon>
        <taxon>Flavobacteriaceae</taxon>
        <taxon>Pseudalgibacter</taxon>
    </lineage>
</organism>
<protein>
    <recommendedName>
        <fullName evidence="6">Iron dicitrate transport regulator FecR</fullName>
    </recommendedName>
</protein>
<keyword evidence="1" id="KW-0812">Transmembrane</keyword>
<dbReference type="RefSeq" id="WP_054724972.1">
    <property type="nucleotide sequence ID" value="NZ_CP012898.1"/>
</dbReference>
<dbReference type="EMBL" id="CP012898">
    <property type="protein sequence ID" value="ALJ04343.1"/>
    <property type="molecule type" value="Genomic_DNA"/>
</dbReference>
<keyword evidence="1" id="KW-0472">Membrane</keyword>
<gene>
    <name evidence="4" type="ORF">APS56_03935</name>
</gene>
<name>A0A0P0CJ11_9FLAO</name>
<dbReference type="Pfam" id="PF16344">
    <property type="entry name" value="FecR_C"/>
    <property type="match status" value="1"/>
</dbReference>
<dbReference type="KEGG" id="ahz:APS56_03935"/>
<feature type="domain" description="FecR protein" evidence="2">
    <location>
        <begin position="97"/>
        <end position="189"/>
    </location>
</feature>
<dbReference type="OrthoDB" id="704021at2"/>
<dbReference type="Gene3D" id="2.60.120.1440">
    <property type="match status" value="1"/>
</dbReference>
<keyword evidence="5" id="KW-1185">Reference proteome</keyword>
<dbReference type="Pfam" id="PF04773">
    <property type="entry name" value="FecR"/>
    <property type="match status" value="1"/>
</dbReference>
<evidence type="ECO:0000313" key="4">
    <source>
        <dbReference type="EMBL" id="ALJ04343.1"/>
    </source>
</evidence>
<dbReference type="InterPro" id="IPR012373">
    <property type="entry name" value="Ferrdict_sens_TM"/>
</dbReference>
<dbReference type="InterPro" id="IPR032508">
    <property type="entry name" value="FecR_C"/>
</dbReference>
<evidence type="ECO:0000256" key="1">
    <source>
        <dbReference type="SAM" id="Phobius"/>
    </source>
</evidence>
<accession>A0A0P0CJ11</accession>
<evidence type="ECO:0008006" key="6">
    <source>
        <dbReference type="Google" id="ProtNLM"/>
    </source>
</evidence>
<evidence type="ECO:0000259" key="2">
    <source>
        <dbReference type="Pfam" id="PF04773"/>
    </source>
</evidence>
<dbReference type="GO" id="GO:0016989">
    <property type="term" value="F:sigma factor antagonist activity"/>
    <property type="evidence" value="ECO:0007669"/>
    <property type="project" value="TreeGrafter"/>
</dbReference>
<feature type="domain" description="Protein FecR C-terminal" evidence="3">
    <location>
        <begin position="235"/>
        <end position="303"/>
    </location>
</feature>
<sequence length="307" mass="34872">MQEKKFISLAEKYANKTATKEEQQQIEAFYETMQKKHKSIPINLSSNKKNKIKSAIDAHVFKKVNLINYKNISIAASFILLIGSGLAFSFLNLNQTTLTTLKGERKEITLPDGSSVFLNANSSIRYSNNFNKKRNIQLTGEAFFKVVKNTKRPFTVTTNNTKTQVLGTSFNINSNINNRTIVSVNTGKVSVKSKNNPENKVVLTKNQQVLFVNNGRQNLSYNNSDDLMAWTKNIIVLNNETLENTIKILENWYNVSINVVDEDIKQETISGKFNNETLKNVIKSIALLKNLKIEYLTPNQIIIRKKT</sequence>
<dbReference type="Gene3D" id="3.55.50.30">
    <property type="match status" value="1"/>
</dbReference>
<reference evidence="4 5" key="1">
    <citation type="submission" date="2015-10" db="EMBL/GenBank/DDBJ databases">
        <authorList>
            <person name="Gilbert D.G."/>
        </authorList>
    </citation>
    <scope>NUCLEOTIDE SEQUENCE [LARGE SCALE GENOMIC DNA]</scope>
    <source>
        <strain evidence="5">HZ-22</strain>
    </source>
</reference>
<feature type="transmembrane region" description="Helical" evidence="1">
    <location>
        <begin position="72"/>
        <end position="91"/>
    </location>
</feature>
<evidence type="ECO:0000313" key="5">
    <source>
        <dbReference type="Proteomes" id="UP000057981"/>
    </source>
</evidence>
<dbReference type="InterPro" id="IPR006860">
    <property type="entry name" value="FecR"/>
</dbReference>
<dbReference type="STRING" id="1736674.APS56_03935"/>
<dbReference type="PANTHER" id="PTHR30273">
    <property type="entry name" value="PERIPLASMIC SIGNAL SENSOR AND SIGMA FACTOR ACTIVATOR FECR-RELATED"/>
    <property type="match status" value="1"/>
</dbReference>
<dbReference type="PATRIC" id="fig|1736674.3.peg.810"/>